<accession>A0A1E3K2T1</accession>
<dbReference type="AlphaFoldDB" id="A0A1E3K2T1"/>
<feature type="domain" description="Prenyltransferase alpha-alpha toroid" evidence="8">
    <location>
        <begin position="10"/>
        <end position="330"/>
    </location>
</feature>
<dbReference type="Gene3D" id="1.50.10.20">
    <property type="match status" value="1"/>
</dbReference>
<keyword evidence="3" id="KW-0637">Prenyltransferase</keyword>
<dbReference type="OrthoDB" id="24893at2759"/>
<evidence type="ECO:0000259" key="8">
    <source>
        <dbReference type="Pfam" id="PF00432"/>
    </source>
</evidence>
<evidence type="ECO:0000313" key="9">
    <source>
        <dbReference type="EMBL" id="ODO07293.1"/>
    </source>
</evidence>
<dbReference type="GO" id="GO:0046872">
    <property type="term" value="F:metal ion binding"/>
    <property type="evidence" value="ECO:0007669"/>
    <property type="project" value="UniProtKB-KW"/>
</dbReference>
<dbReference type="GO" id="GO:0004662">
    <property type="term" value="F:CAAX-protein geranylgeranyltransferase activity"/>
    <property type="evidence" value="ECO:0007669"/>
    <property type="project" value="TreeGrafter"/>
</dbReference>
<comment type="caution">
    <text evidence="9">The sequence shown here is derived from an EMBL/GenBank/DDBJ whole genome shotgun (WGS) entry which is preliminary data.</text>
</comment>
<keyword evidence="4 9" id="KW-0808">Transferase</keyword>
<organism evidence="9 10">
    <name type="scientific">Cryptococcus wingfieldii CBS 7118</name>
    <dbReference type="NCBI Taxonomy" id="1295528"/>
    <lineage>
        <taxon>Eukaryota</taxon>
        <taxon>Fungi</taxon>
        <taxon>Dikarya</taxon>
        <taxon>Basidiomycota</taxon>
        <taxon>Agaricomycotina</taxon>
        <taxon>Tremellomycetes</taxon>
        <taxon>Tremellales</taxon>
        <taxon>Cryptococcaceae</taxon>
        <taxon>Cryptococcus</taxon>
    </lineage>
</organism>
<evidence type="ECO:0000256" key="6">
    <source>
        <dbReference type="ARBA" id="ARBA00022737"/>
    </source>
</evidence>
<evidence type="ECO:0000256" key="3">
    <source>
        <dbReference type="ARBA" id="ARBA00022602"/>
    </source>
</evidence>
<evidence type="ECO:0000256" key="5">
    <source>
        <dbReference type="ARBA" id="ARBA00022723"/>
    </source>
</evidence>
<evidence type="ECO:0000256" key="4">
    <source>
        <dbReference type="ARBA" id="ARBA00022679"/>
    </source>
</evidence>
<gene>
    <name evidence="9" type="ORF">L198_00872</name>
</gene>
<dbReference type="EMBL" id="AWGH01000002">
    <property type="protein sequence ID" value="ODO07293.1"/>
    <property type="molecule type" value="Genomic_DNA"/>
</dbReference>
<dbReference type="InterPro" id="IPR045089">
    <property type="entry name" value="PGGT1B-like"/>
</dbReference>
<protein>
    <submittedName>
        <fullName evidence="9">Geranylgeranyl transferase type-1 subunit beta</fullName>
    </submittedName>
</protein>
<keyword evidence="5" id="KW-0479">Metal-binding</keyword>
<comment type="similarity">
    <text evidence="2">Belongs to the protein prenyltransferase subunit beta family.</text>
</comment>
<dbReference type="PANTHER" id="PTHR11774:SF4">
    <property type="entry name" value="GERANYLGERANYL TRANSFERASE TYPE-1 SUBUNIT BETA"/>
    <property type="match status" value="1"/>
</dbReference>
<dbReference type="PANTHER" id="PTHR11774">
    <property type="entry name" value="GERANYLGERANYL TRANSFERASE TYPE BETA SUBUNIT"/>
    <property type="match status" value="1"/>
</dbReference>
<dbReference type="Pfam" id="PF00432">
    <property type="entry name" value="Prenyltrans"/>
    <property type="match status" value="1"/>
</dbReference>
<evidence type="ECO:0000256" key="1">
    <source>
        <dbReference type="ARBA" id="ARBA00001947"/>
    </source>
</evidence>
<comment type="cofactor">
    <cofactor evidence="1">
        <name>Zn(2+)</name>
        <dbReference type="ChEBI" id="CHEBI:29105"/>
    </cofactor>
</comment>
<dbReference type="GeneID" id="30190085"/>
<evidence type="ECO:0000256" key="2">
    <source>
        <dbReference type="ARBA" id="ARBA00010497"/>
    </source>
</evidence>
<evidence type="ECO:0000256" key="7">
    <source>
        <dbReference type="ARBA" id="ARBA00022833"/>
    </source>
</evidence>
<keyword evidence="7" id="KW-0862">Zinc</keyword>
<dbReference type="InterPro" id="IPR001330">
    <property type="entry name" value="Prenyltrans"/>
</dbReference>
<reference evidence="9 10" key="1">
    <citation type="submission" date="2016-06" db="EMBL/GenBank/DDBJ databases">
        <title>Evolution of pathogenesis and genome organization in the Tremellales.</title>
        <authorList>
            <person name="Cuomo C."/>
            <person name="Litvintseva A."/>
            <person name="Heitman J."/>
            <person name="Chen Y."/>
            <person name="Sun S."/>
            <person name="Springer D."/>
            <person name="Dromer F."/>
            <person name="Young S."/>
            <person name="Zeng Q."/>
            <person name="Chapman S."/>
            <person name="Gujja S."/>
            <person name="Saif S."/>
            <person name="Birren B."/>
        </authorList>
    </citation>
    <scope>NUCLEOTIDE SEQUENCE [LARGE SCALE GENOMIC DNA]</scope>
    <source>
        <strain evidence="9 10">CBS 7118</strain>
    </source>
</reference>
<sequence>MEPPRQSTFKWNAHINYFRRCLMALPTAAEGHDSNRITIAYFCLSALDLLGALQDKTSEEQRNGWIDWIWTLQARKSLLTSSTALELTRELIQLMENASTSPAHLPSTYTALLSLAILRAPLDRLDRAGLVAFVKSCQSPNGSFSPTADSYTLGGFQSDARMAYCACAVSNMIGDMSGIDVPLLRQWIESCRTWEGGYGSRPGVIEAQGGTTYCSLTSLALLEQDSSHSTLSLSSLDQQSQDDTTRWLVSRQIGGFQGRPGKLEDVCYSFWCGGALNVLGHGNLVSHSENQSFLLSSQSPFGGFGKEPEDYPDPFHSYLALAALSLSSLESSVEQASLGLQELDVKWNCSCETAKYLTKEIHRITS</sequence>
<dbReference type="Proteomes" id="UP000094819">
    <property type="component" value="Unassembled WGS sequence"/>
</dbReference>
<dbReference type="InterPro" id="IPR008930">
    <property type="entry name" value="Terpenoid_cyclase/PrenylTrfase"/>
</dbReference>
<keyword evidence="6" id="KW-0677">Repeat</keyword>
<keyword evidence="10" id="KW-1185">Reference proteome</keyword>
<evidence type="ECO:0000313" key="10">
    <source>
        <dbReference type="Proteomes" id="UP000094819"/>
    </source>
</evidence>
<name>A0A1E3K2T1_9TREE</name>
<dbReference type="GO" id="GO:0005953">
    <property type="term" value="C:CAAX-protein geranylgeranyltransferase complex"/>
    <property type="evidence" value="ECO:0007669"/>
    <property type="project" value="TreeGrafter"/>
</dbReference>
<dbReference type="SUPFAM" id="SSF48239">
    <property type="entry name" value="Terpenoid cyclases/Protein prenyltransferases"/>
    <property type="match status" value="1"/>
</dbReference>
<proteinExistence type="inferred from homology"/>
<dbReference type="RefSeq" id="XP_019034770.1">
    <property type="nucleotide sequence ID" value="XM_019173044.1"/>
</dbReference>